<evidence type="ECO:0000313" key="2">
    <source>
        <dbReference type="EMBL" id="UYV70514.1"/>
    </source>
</evidence>
<evidence type="ECO:0000313" key="3">
    <source>
        <dbReference type="Proteomes" id="UP001235939"/>
    </source>
</evidence>
<dbReference type="Proteomes" id="UP001235939">
    <property type="component" value="Chromosome 07"/>
</dbReference>
<accession>A0ABY6KNT1</accession>
<dbReference type="EMBL" id="CP092869">
    <property type="protein sequence ID" value="UYV70514.1"/>
    <property type="molecule type" value="Genomic_DNA"/>
</dbReference>
<organism evidence="2 3">
    <name type="scientific">Cordylochernes scorpioides</name>
    <dbReference type="NCBI Taxonomy" id="51811"/>
    <lineage>
        <taxon>Eukaryota</taxon>
        <taxon>Metazoa</taxon>
        <taxon>Ecdysozoa</taxon>
        <taxon>Arthropoda</taxon>
        <taxon>Chelicerata</taxon>
        <taxon>Arachnida</taxon>
        <taxon>Pseudoscorpiones</taxon>
        <taxon>Cheliferoidea</taxon>
        <taxon>Chernetidae</taxon>
        <taxon>Cordylochernes</taxon>
    </lineage>
</organism>
<protein>
    <submittedName>
        <fullName evidence="2">Uncharacterized protein</fullName>
    </submittedName>
</protein>
<sequence>MQLRPPRTTDNPAETTKNHRQSSPETTKNHRQSSRDHQEPQTIQPRPPRTTDNTAKTTKNHRQSSRDHQEPQTIQPIVTQPNHEEESPPNIRRRARKDQIGLSGSHTGRPDAPIKIETPSLRTPAIYKYLESDHTFLPTFVIPTLIIYITRGIEKPEVVLGPAKIQANDPDDSCWSVIGWRKKRDPEMTLYGRGYGGSGSDGLRANSPFFLHDDFLKKELKGKRFDSDEDVQKVVQDFFHTLPKSAYKE</sequence>
<feature type="compositionally biased region" description="Polar residues" evidence="1">
    <location>
        <begin position="8"/>
        <end position="26"/>
    </location>
</feature>
<reference evidence="2 3" key="1">
    <citation type="submission" date="2022-01" db="EMBL/GenBank/DDBJ databases">
        <title>A chromosomal length assembly of Cordylochernes scorpioides.</title>
        <authorList>
            <person name="Zeh D."/>
            <person name="Zeh J."/>
        </authorList>
    </citation>
    <scope>NUCLEOTIDE SEQUENCE [LARGE SCALE GENOMIC DNA]</scope>
    <source>
        <strain evidence="2">IN4F17</strain>
        <tissue evidence="2">Whole Body</tissue>
    </source>
</reference>
<feature type="region of interest" description="Disordered" evidence="1">
    <location>
        <begin position="1"/>
        <end position="95"/>
    </location>
</feature>
<proteinExistence type="predicted"/>
<feature type="compositionally biased region" description="Polar residues" evidence="1">
    <location>
        <begin position="71"/>
        <end position="81"/>
    </location>
</feature>
<keyword evidence="3" id="KW-1185">Reference proteome</keyword>
<name>A0ABY6KNT1_9ARAC</name>
<evidence type="ECO:0000256" key="1">
    <source>
        <dbReference type="SAM" id="MobiDB-lite"/>
    </source>
</evidence>
<gene>
    <name evidence="2" type="ORF">LAZ67_7003379</name>
</gene>